<dbReference type="Pfam" id="PF04956">
    <property type="entry name" value="TrbC"/>
    <property type="match status" value="1"/>
</dbReference>
<gene>
    <name evidence="3" type="ORF">SAMN04487971_12324</name>
</gene>
<proteinExistence type="predicted"/>
<accession>A0A1G9MTC2</accession>
<feature type="transmembrane region" description="Helical" evidence="1">
    <location>
        <begin position="72"/>
        <end position="92"/>
    </location>
</feature>
<keyword evidence="1" id="KW-0812">Transmembrane</keyword>
<evidence type="ECO:0000256" key="2">
    <source>
        <dbReference type="SAM" id="SignalP"/>
    </source>
</evidence>
<organism evidence="3 4">
    <name type="scientific">Paracoccus chinensis</name>
    <dbReference type="NCBI Taxonomy" id="525640"/>
    <lineage>
        <taxon>Bacteria</taxon>
        <taxon>Pseudomonadati</taxon>
        <taxon>Pseudomonadota</taxon>
        <taxon>Alphaproteobacteria</taxon>
        <taxon>Rhodobacterales</taxon>
        <taxon>Paracoccaceae</taxon>
        <taxon>Paracoccus</taxon>
    </lineage>
</organism>
<dbReference type="RefSeq" id="WP_090757247.1">
    <property type="nucleotide sequence ID" value="NZ_FNGE01000023.1"/>
</dbReference>
<dbReference type="AlphaFoldDB" id="A0A1G9MTC2"/>
<dbReference type="STRING" id="525640.SAMN04487971_12324"/>
<evidence type="ECO:0000313" key="3">
    <source>
        <dbReference type="EMBL" id="SDL77167.1"/>
    </source>
</evidence>
<reference evidence="4" key="1">
    <citation type="submission" date="2016-10" db="EMBL/GenBank/DDBJ databases">
        <authorList>
            <person name="Varghese N."/>
            <person name="Submissions S."/>
        </authorList>
    </citation>
    <scope>NUCLEOTIDE SEQUENCE [LARGE SCALE GENOMIC DNA]</scope>
    <source>
        <strain evidence="4">CGMCC 1.7655</strain>
    </source>
</reference>
<keyword evidence="1" id="KW-0472">Membrane</keyword>
<evidence type="ECO:0000256" key="1">
    <source>
        <dbReference type="SAM" id="Phobius"/>
    </source>
</evidence>
<name>A0A1G9MTC2_9RHOB</name>
<dbReference type="EMBL" id="FNGE01000023">
    <property type="protein sequence ID" value="SDL77167.1"/>
    <property type="molecule type" value="Genomic_DNA"/>
</dbReference>
<dbReference type="InterPro" id="IPR007039">
    <property type="entry name" value="TrbC/VirB2"/>
</dbReference>
<feature type="signal peptide" evidence="2">
    <location>
        <begin position="1"/>
        <end position="26"/>
    </location>
</feature>
<keyword evidence="1" id="KW-1133">Transmembrane helix</keyword>
<sequence length="100" mass="10553">MTNRHFLILALASAALAAGVAGDALAQSVDFSKADTIGNDFVAWIRGNLATVVFTVAFVLTGFLAAFNRISWLWVLLVVVGAFLVFGAPTFVSSLRSAFS</sequence>
<feature type="chain" id="PRO_5011557969" evidence="2">
    <location>
        <begin position="27"/>
        <end position="100"/>
    </location>
</feature>
<feature type="transmembrane region" description="Helical" evidence="1">
    <location>
        <begin position="42"/>
        <end position="65"/>
    </location>
</feature>
<protein>
    <submittedName>
        <fullName evidence="3">TrbC/VIRB2 family protein</fullName>
    </submittedName>
</protein>
<dbReference type="Proteomes" id="UP000199555">
    <property type="component" value="Unassembled WGS sequence"/>
</dbReference>
<keyword evidence="4" id="KW-1185">Reference proteome</keyword>
<evidence type="ECO:0000313" key="4">
    <source>
        <dbReference type="Proteomes" id="UP000199555"/>
    </source>
</evidence>
<keyword evidence="2" id="KW-0732">Signal</keyword>